<dbReference type="AlphaFoldDB" id="A0A8J1TC38"/>
<accession>A0A8J1TC38</accession>
<evidence type="ECO:0000313" key="2">
    <source>
        <dbReference type="Proteomes" id="UP000749559"/>
    </source>
</evidence>
<reference evidence="1" key="1">
    <citation type="submission" date="2022-03" db="EMBL/GenBank/DDBJ databases">
        <authorList>
            <person name="Martin C."/>
        </authorList>
    </citation>
    <scope>NUCLEOTIDE SEQUENCE</scope>
</reference>
<organism evidence="1 2">
    <name type="scientific">Owenia fusiformis</name>
    <name type="common">Polychaete worm</name>
    <dbReference type="NCBI Taxonomy" id="6347"/>
    <lineage>
        <taxon>Eukaryota</taxon>
        <taxon>Metazoa</taxon>
        <taxon>Spiralia</taxon>
        <taxon>Lophotrochozoa</taxon>
        <taxon>Annelida</taxon>
        <taxon>Polychaeta</taxon>
        <taxon>Sedentaria</taxon>
        <taxon>Canalipalpata</taxon>
        <taxon>Sabellida</taxon>
        <taxon>Oweniida</taxon>
        <taxon>Oweniidae</taxon>
        <taxon>Owenia</taxon>
    </lineage>
</organism>
<proteinExistence type="predicted"/>
<comment type="caution">
    <text evidence="1">The sequence shown here is derived from an EMBL/GenBank/DDBJ whole genome shotgun (WGS) entry which is preliminary data.</text>
</comment>
<keyword evidence="2" id="KW-1185">Reference proteome</keyword>
<gene>
    <name evidence="1" type="ORF">OFUS_LOCUS23168</name>
</gene>
<dbReference type="EMBL" id="CAIIXF020000011">
    <property type="protein sequence ID" value="CAH1799115.1"/>
    <property type="molecule type" value="Genomic_DNA"/>
</dbReference>
<sequence length="113" mass="12953">MEIVECIENITADKQQHMMRTVLDSTNIESFDQISDETNNGTKEDMPDHVCQITVAEQLRKIGDEIENSRKSNKHIIEYPHYKLAVEITLDCPACVVMQISLIVAAIIHRMLR</sequence>
<evidence type="ECO:0000313" key="1">
    <source>
        <dbReference type="EMBL" id="CAH1799115.1"/>
    </source>
</evidence>
<protein>
    <submittedName>
        <fullName evidence="1">Uncharacterized protein</fullName>
    </submittedName>
</protein>
<name>A0A8J1TC38_OWEFU</name>
<dbReference type="Proteomes" id="UP000749559">
    <property type="component" value="Unassembled WGS sequence"/>
</dbReference>